<evidence type="ECO:0000313" key="10">
    <source>
        <dbReference type="Proteomes" id="UP000256585"/>
    </source>
</evidence>
<organism evidence="9 10">
    <name type="scientific">Metamycoplasma phocicerebrale</name>
    <dbReference type="NCBI Taxonomy" id="142649"/>
    <lineage>
        <taxon>Bacteria</taxon>
        <taxon>Bacillati</taxon>
        <taxon>Mycoplasmatota</taxon>
        <taxon>Mycoplasmoidales</taxon>
        <taxon>Metamycoplasmataceae</taxon>
        <taxon>Metamycoplasma</taxon>
    </lineage>
</organism>
<dbReference type="InterPro" id="IPR035906">
    <property type="entry name" value="MetI-like_sf"/>
</dbReference>
<keyword evidence="6 7" id="KW-0472">Membrane</keyword>
<dbReference type="SUPFAM" id="SSF161098">
    <property type="entry name" value="MetI-like"/>
    <property type="match status" value="1"/>
</dbReference>
<evidence type="ECO:0000256" key="1">
    <source>
        <dbReference type="ARBA" id="ARBA00004651"/>
    </source>
</evidence>
<feature type="transmembrane region" description="Helical" evidence="7">
    <location>
        <begin position="252"/>
        <end position="270"/>
    </location>
</feature>
<comment type="subcellular location">
    <subcellularLocation>
        <location evidence="1">Cell membrane</location>
        <topology evidence="1">Multi-pass membrane protein</topology>
    </subcellularLocation>
</comment>
<dbReference type="PANTHER" id="PTHR43386:SF1">
    <property type="entry name" value="D,D-DIPEPTIDE TRANSPORT SYSTEM PERMEASE PROTEIN DDPC-RELATED"/>
    <property type="match status" value="1"/>
</dbReference>
<evidence type="ECO:0000256" key="2">
    <source>
        <dbReference type="ARBA" id="ARBA00022448"/>
    </source>
</evidence>
<dbReference type="RefSeq" id="WP_116171914.1">
    <property type="nucleotide sequence ID" value="NZ_CP033058.2"/>
</dbReference>
<protein>
    <submittedName>
        <fullName evidence="9">Peptide ABC transporter permease</fullName>
    </submittedName>
</protein>
<dbReference type="GO" id="GO:0055085">
    <property type="term" value="P:transmembrane transport"/>
    <property type="evidence" value="ECO:0007669"/>
    <property type="project" value="InterPro"/>
</dbReference>
<reference evidence="9" key="1">
    <citation type="submission" date="2019-03" db="EMBL/GenBank/DDBJ databases">
        <title>Draft Sequence and Annotation of the Mycoplasma phocicerebrale Strain 1049T Genome.</title>
        <authorList>
            <person name="Frasca S.Jr."/>
            <person name="Kutish G.F."/>
            <person name="Castellanos Gell J."/>
            <person name="Michaels D.L."/>
            <person name="Brown D.R."/>
        </authorList>
    </citation>
    <scope>NUCLEOTIDE SEQUENCE</scope>
    <source>
        <strain evidence="9">1049</strain>
    </source>
</reference>
<dbReference type="PANTHER" id="PTHR43386">
    <property type="entry name" value="OLIGOPEPTIDE TRANSPORT SYSTEM PERMEASE PROTEIN APPC"/>
    <property type="match status" value="1"/>
</dbReference>
<evidence type="ECO:0000256" key="3">
    <source>
        <dbReference type="ARBA" id="ARBA00022475"/>
    </source>
</evidence>
<dbReference type="Proteomes" id="UP000256585">
    <property type="component" value="Chromosome"/>
</dbReference>
<evidence type="ECO:0000256" key="4">
    <source>
        <dbReference type="ARBA" id="ARBA00022692"/>
    </source>
</evidence>
<accession>A0A3Q9V9Y6</accession>
<dbReference type="EMBL" id="CP033058">
    <property type="protein sequence ID" value="AZZ65268.1"/>
    <property type="molecule type" value="Genomic_DNA"/>
</dbReference>
<dbReference type="AlphaFoldDB" id="A0A3Q9V9Y6"/>
<evidence type="ECO:0000256" key="5">
    <source>
        <dbReference type="ARBA" id="ARBA00022989"/>
    </source>
</evidence>
<feature type="domain" description="ABC transmembrane type-1" evidence="8">
    <location>
        <begin position="187"/>
        <end position="377"/>
    </location>
</feature>
<evidence type="ECO:0000313" key="9">
    <source>
        <dbReference type="EMBL" id="AZZ65268.1"/>
    </source>
</evidence>
<keyword evidence="3" id="KW-1003">Cell membrane</keyword>
<feature type="transmembrane region" description="Helical" evidence="7">
    <location>
        <begin position="227"/>
        <end position="246"/>
    </location>
</feature>
<dbReference type="InterPro" id="IPR000515">
    <property type="entry name" value="MetI-like"/>
</dbReference>
<evidence type="ECO:0000256" key="7">
    <source>
        <dbReference type="SAM" id="Phobius"/>
    </source>
</evidence>
<dbReference type="GO" id="GO:0005886">
    <property type="term" value="C:plasma membrane"/>
    <property type="evidence" value="ECO:0007669"/>
    <property type="project" value="UniProtKB-SubCell"/>
</dbReference>
<feature type="transmembrane region" description="Helical" evidence="7">
    <location>
        <begin position="40"/>
        <end position="60"/>
    </location>
</feature>
<sequence length="389" mass="44616">MHNNPFSFAKNKISTNSQYIRHQTQRKQYWKRFFSNKINIVWFSLFVLLVITLIISSFFIKNSPTKSIDSSTNLVNNLPSYLNETIRRDLNRGEELEFIRNIAQIEVINALKEHRNPIFYIIFDSAKHLGGDQTIHTDIVTLVYNPYKLIEAINHINLSSKIIIPNGLYLGTNNYGIDIFARSISSIWITITVIIAAIIINIFIGFNLALLNNFYTNNIFVKFIDKLVNSISVIPEIIWVFLLSIFIGTEWYSLFISLSLVCWISYYNFAKEEIKILLTKEFIIATMAIGTSKIRLAYVHIFKNLLPNFFILLVERFSINILIASSLAFLDFINETNNLNIGSILKEAIGLAPNNPSYLIIVSIYIIAFSLTLKLLSSSLSNSFNPKIN</sequence>
<proteinExistence type="predicted"/>
<evidence type="ECO:0000259" key="8">
    <source>
        <dbReference type="PROSITE" id="PS50928"/>
    </source>
</evidence>
<feature type="transmembrane region" description="Helical" evidence="7">
    <location>
        <begin position="358"/>
        <end position="377"/>
    </location>
</feature>
<dbReference type="KEGG" id="mphc:DMC14_000410"/>
<keyword evidence="10" id="KW-1185">Reference proteome</keyword>
<keyword evidence="4 7" id="KW-0812">Transmembrane</keyword>
<keyword evidence="2" id="KW-0813">Transport</keyword>
<dbReference type="InterPro" id="IPR050366">
    <property type="entry name" value="BP-dependent_transpt_permease"/>
</dbReference>
<evidence type="ECO:0000256" key="6">
    <source>
        <dbReference type="ARBA" id="ARBA00023136"/>
    </source>
</evidence>
<name>A0A3Q9V9Y6_9BACT</name>
<dbReference type="PROSITE" id="PS50928">
    <property type="entry name" value="ABC_TM1"/>
    <property type="match status" value="1"/>
</dbReference>
<dbReference type="OrthoDB" id="397301at2"/>
<gene>
    <name evidence="9" type="ORF">DMC14_000410</name>
</gene>
<feature type="transmembrane region" description="Helical" evidence="7">
    <location>
        <begin position="187"/>
        <end position="215"/>
    </location>
</feature>
<keyword evidence="5 7" id="KW-1133">Transmembrane helix</keyword>
<feature type="transmembrane region" description="Helical" evidence="7">
    <location>
        <begin position="305"/>
        <end position="330"/>
    </location>
</feature>